<dbReference type="GO" id="GO:0000972">
    <property type="term" value="P:transcription-dependent tethering of RNA polymerase II gene DNA at nuclear periphery"/>
    <property type="evidence" value="ECO:0007669"/>
    <property type="project" value="TreeGrafter"/>
</dbReference>
<proteinExistence type="inferred from homology"/>
<feature type="transmembrane region" description="Helical" evidence="16">
    <location>
        <begin position="1798"/>
        <end position="1816"/>
    </location>
</feature>
<evidence type="ECO:0000313" key="18">
    <source>
        <dbReference type="EMBL" id="KAK3877179.1"/>
    </source>
</evidence>
<evidence type="ECO:0000256" key="14">
    <source>
        <dbReference type="ARBA" id="ARBA00023242"/>
    </source>
</evidence>
<comment type="subcellular location">
    <subcellularLocation>
        <location evidence="2">Cytoplasm</location>
    </subcellularLocation>
    <subcellularLocation>
        <location evidence="1">Nucleus envelope</location>
    </subcellularLocation>
</comment>
<evidence type="ECO:0000256" key="13">
    <source>
        <dbReference type="ARBA" id="ARBA00023010"/>
    </source>
</evidence>
<dbReference type="GO" id="GO:0031080">
    <property type="term" value="C:nuclear pore outer ring"/>
    <property type="evidence" value="ECO:0007669"/>
    <property type="project" value="TreeGrafter"/>
</dbReference>
<sequence>METGGSTPPQGVSNFSVLKHSEYYQESAENVLLAQRFLLCSSTAYIYNKKTVLCVSAVGEGDSGDRVEFSGAGDSILGVGRSQGLPLFFSANHGIVSITSNAPHHHLSQSGLLINDSIAEDGCSRLSEGLNLSMASELGQDRTTRLQAAFLQHNKNPSQAQAMLDDLFPGSDTSQLDSAVLQLSINILDDTPATDPRWAEAKQAGGAGGPTSLIVLNQLRDKATAHQMYISFLQQVGLWQRLSVGMVKDVRVLTRTTLGEHGQRLAMASALRSRHSDHQHLVDSAIKHVVSERGESPEGKLTVADLFYRRVSQIEDIVYGVLHAQEEVLSADVAPRDAVATIHSVNSLLLSILTSARSAPPPASCPTPVAPGPGSGEPGVEHIPWTASVGPRGVRTLLLQQHSTTVQVGLARAEDGATRAKLYSQMVELADSILADYQPHLRSLAASPLDHHAHTALTRTYEKDRYDLIRPLVCGEQYDPAVCLAEKYCDFRTLVEVCDKTDNQERLSQYMAQFGSEGFSDFVFRWYLETGKRGRLLAQGGGQQGGELARFLQDYTSLAWLHQIQTRDFTLANTTLRQLAQEESIYLSRKKTLLSLSKLCGLVSGGGGSGGGETSNSSLVMEDDTLNLEEEIIMYQEQLPEPVLSAHSLDPVTMRVLSTTELIYMYTSKENIYANEFDFKKALDLLAFVPEEEVGALRQLVWVRAILRNTWEHLDTDNPLQALSETLLFKTIELAFTQGSDVQDLLVPVEDLLECEELSSLSQDTNFKFLMHAGYEHIAKLGRRGNIMACLNTLKQEIRVLENAFPKTDELFQVVSASVDELTCRFISKTGKKYDIHANITETYPHSPPVWFAETEDTNVTNAIERLSNTSGKDNHVLQQVKLLLRELCTAFSMEEPPDLEDRLDIVSLPVVINGNDVIDHHEEYEDSEMEEEEEDMEEDIHLEMEDNSSSHAAQKDEGIHPSHMATLDRLKANQRQDYLRGSISGSVQATDRLMKELRDIYRSDSFKKGVYSVELVNDSLYEWNVKLLIVDSDSPLHNDMLQLKEKEGTDHILFNFHFKELYPFEPPFVRVVHPVISGGYVLVGGAICMELLTKQGWSSAYTIEAVIMQIAATLVKGKARIQFGAQKSGKLSGQYSLARAQQSFKSLVQIHEKNGWFTPPKEDGHCQQERTIITHTYESGGVLWTTLAAVFGVNLTSALTSTTMGNSLSDSSVPLCPLGVNNSTHHLRLGQACLAVTNADPSDSLQLWAQSLECHLCRPWQYLSLDPGDSHSLAVNSTYPTILYIRDNEQLDLYQMRYHFGDYGKYSLNISTSNSPDIKTVRWPNKDYLPLILAVLFYVFLAFIWQCTKFLGRRMDMASRSPPAQRVTDEYSPLLSSPQPRSQIYSPPQEPQPSTSTATASPQQLPPTDIDIPDGPPVPAPHHGPLPDTRREGGRLISLDAFRGLAIVLMIFVNYGGGKYYFFAHARWNGLSVADLVFPWFMWIMGTSLVFSVKSQLRRATRRHSIAFRICKRCIYLFAFGLIINSVGGKNYMPDFRILGVLQRFAISYFLTALVEVYCTNPQESPEYVWYWRFRDLVRSGFQWTYTISLVIIHIFVTFLLYVPECGRGYIGPGGLHQGGTYSNCTGGAAGYIDRVVFGSSHVYSHPTCAIIYNSNTPYDPEGLLGSLTSVLMVQFGAACGRIIVTFPSHRGRIIRWAIWATITGMLAGFLCDWRKEGGPIPVNKNLWSLSYVLCTACFAFILFTFMYFIIDQKKWWSGNPLRYAGMNSILLYVGHEICGGLFPFSWKPVGKFHSDYLIMNLWGMSLWIVIAYICHRKKMYFSV</sequence>
<feature type="transmembrane region" description="Helical" evidence="16">
    <location>
        <begin position="1477"/>
        <end position="1494"/>
    </location>
</feature>
<dbReference type="InterPro" id="IPR012429">
    <property type="entry name" value="HGSNAT_cat"/>
</dbReference>
<keyword evidence="4" id="KW-0813">Transport</keyword>
<keyword evidence="10" id="KW-0067">ATP-binding</keyword>
<feature type="compositionally biased region" description="Pro residues" evidence="15">
    <location>
        <begin position="1415"/>
        <end position="1425"/>
    </location>
</feature>
<keyword evidence="19" id="KW-1185">Reference proteome</keyword>
<keyword evidence="14" id="KW-0539">Nucleus</keyword>
<feature type="transmembrane region" description="Helical" evidence="16">
    <location>
        <begin position="1437"/>
        <end position="1457"/>
    </location>
</feature>
<dbReference type="EMBL" id="JAWQEG010001710">
    <property type="protein sequence ID" value="KAK3877179.1"/>
    <property type="molecule type" value="Genomic_DNA"/>
</dbReference>
<feature type="transmembrane region" description="Helical" evidence="16">
    <location>
        <begin position="1582"/>
        <end position="1604"/>
    </location>
</feature>
<dbReference type="GO" id="GO:0017056">
    <property type="term" value="F:structural constituent of nuclear pore"/>
    <property type="evidence" value="ECO:0007669"/>
    <property type="project" value="InterPro"/>
</dbReference>
<dbReference type="SUPFAM" id="SSF117289">
    <property type="entry name" value="Nucleoporin domain"/>
    <property type="match status" value="1"/>
</dbReference>
<keyword evidence="7" id="KW-0547">Nucleotide-binding</keyword>
<keyword evidence="6" id="KW-0808">Transferase</keyword>
<dbReference type="InterPro" id="IPR007187">
    <property type="entry name" value="Nucleoporin_Nup133/Nup155_C"/>
</dbReference>
<evidence type="ECO:0000256" key="6">
    <source>
        <dbReference type="ARBA" id="ARBA00022679"/>
    </source>
</evidence>
<dbReference type="Pfam" id="PF07786">
    <property type="entry name" value="HGSNAT_cat"/>
    <property type="match status" value="1"/>
</dbReference>
<dbReference type="InterPro" id="IPR000608">
    <property type="entry name" value="UBC"/>
</dbReference>
<keyword evidence="12" id="KW-0653">Protein transport</keyword>
<feature type="transmembrane region" description="Helical" evidence="16">
    <location>
        <begin position="1515"/>
        <end position="1533"/>
    </location>
</feature>
<evidence type="ECO:0000256" key="4">
    <source>
        <dbReference type="ARBA" id="ARBA00022448"/>
    </source>
</evidence>
<dbReference type="GO" id="GO:0006606">
    <property type="term" value="P:protein import into nucleus"/>
    <property type="evidence" value="ECO:0007669"/>
    <property type="project" value="TreeGrafter"/>
</dbReference>
<dbReference type="InterPro" id="IPR037624">
    <property type="entry name" value="Nup133-like"/>
</dbReference>
<dbReference type="FunFam" id="3.10.110.10:FF:000006">
    <property type="entry name" value="Ubiquitin-conjugating enzyme E2 Q2"/>
    <property type="match status" value="1"/>
</dbReference>
<dbReference type="Proteomes" id="UP001286313">
    <property type="component" value="Unassembled WGS sequence"/>
</dbReference>
<keyword evidence="16" id="KW-0812">Transmembrane</keyword>
<evidence type="ECO:0000259" key="17">
    <source>
        <dbReference type="PROSITE" id="PS50127"/>
    </source>
</evidence>
<dbReference type="SUPFAM" id="SSF54495">
    <property type="entry name" value="UBC-like"/>
    <property type="match status" value="1"/>
</dbReference>
<evidence type="ECO:0000256" key="15">
    <source>
        <dbReference type="SAM" id="MobiDB-lite"/>
    </source>
</evidence>
<evidence type="ECO:0000256" key="11">
    <source>
        <dbReference type="ARBA" id="ARBA00022843"/>
    </source>
</evidence>
<feature type="region of interest" description="Disordered" evidence="15">
    <location>
        <begin position="1362"/>
        <end position="1430"/>
    </location>
</feature>
<feature type="transmembrane region" description="Helical" evidence="16">
    <location>
        <begin position="1763"/>
        <end position="1786"/>
    </location>
</feature>
<dbReference type="InterPro" id="IPR015943">
    <property type="entry name" value="WD40/YVTN_repeat-like_dom_sf"/>
</dbReference>
<feature type="transmembrane region" description="Helical" evidence="16">
    <location>
        <begin position="1729"/>
        <end position="1751"/>
    </location>
</feature>
<feature type="domain" description="UBC core" evidence="17">
    <location>
        <begin position="989"/>
        <end position="1158"/>
    </location>
</feature>
<evidence type="ECO:0000256" key="7">
    <source>
        <dbReference type="ARBA" id="ARBA00022741"/>
    </source>
</evidence>
<keyword evidence="11" id="KW-0832">Ubl conjugation</keyword>
<dbReference type="Pfam" id="PF03177">
    <property type="entry name" value="Nucleoporin_C"/>
    <property type="match status" value="1"/>
</dbReference>
<keyword evidence="16" id="KW-0472">Membrane</keyword>
<keyword evidence="5" id="KW-0963">Cytoplasm</keyword>
<dbReference type="Gene3D" id="3.10.110.10">
    <property type="entry name" value="Ubiquitin Conjugating Enzyme"/>
    <property type="match status" value="1"/>
</dbReference>
<name>A0AAE1KM12_PETCI</name>
<feature type="transmembrane region" description="Helical" evidence="16">
    <location>
        <begin position="1539"/>
        <end position="1561"/>
    </location>
</feature>
<organism evidence="18 19">
    <name type="scientific">Petrolisthes cinctipes</name>
    <name type="common">Flat porcelain crab</name>
    <dbReference type="NCBI Taxonomy" id="88211"/>
    <lineage>
        <taxon>Eukaryota</taxon>
        <taxon>Metazoa</taxon>
        <taxon>Ecdysozoa</taxon>
        <taxon>Arthropoda</taxon>
        <taxon>Crustacea</taxon>
        <taxon>Multicrustacea</taxon>
        <taxon>Malacostraca</taxon>
        <taxon>Eumalacostraca</taxon>
        <taxon>Eucarida</taxon>
        <taxon>Decapoda</taxon>
        <taxon>Pleocyemata</taxon>
        <taxon>Anomura</taxon>
        <taxon>Galatheoidea</taxon>
        <taxon>Porcellanidae</taxon>
        <taxon>Petrolisthes</taxon>
    </lineage>
</organism>
<reference evidence="18" key="1">
    <citation type="submission" date="2023-10" db="EMBL/GenBank/DDBJ databases">
        <title>Genome assemblies of two species of porcelain crab, Petrolisthes cinctipes and Petrolisthes manimaculis (Anomura: Porcellanidae).</title>
        <authorList>
            <person name="Angst P."/>
        </authorList>
    </citation>
    <scope>NUCLEOTIDE SEQUENCE</scope>
    <source>
        <strain evidence="18">PB745_01</strain>
        <tissue evidence="18">Gill</tissue>
    </source>
</reference>
<dbReference type="PANTHER" id="PTHR13405:SF11">
    <property type="entry name" value="NUCLEAR PORE COMPLEX PROTEIN NUP133"/>
    <property type="match status" value="1"/>
</dbReference>
<dbReference type="GO" id="GO:0005737">
    <property type="term" value="C:cytoplasm"/>
    <property type="evidence" value="ECO:0007669"/>
    <property type="project" value="UniProtKB-SubCell"/>
</dbReference>
<gene>
    <name evidence="18" type="ORF">Pcinc_018096</name>
</gene>
<evidence type="ECO:0000256" key="9">
    <source>
        <dbReference type="ARBA" id="ARBA00022816"/>
    </source>
</evidence>
<dbReference type="Gene3D" id="2.130.10.10">
    <property type="entry name" value="YVTN repeat-like/Quinoprotein amine dehydrogenase"/>
    <property type="match status" value="1"/>
</dbReference>
<feature type="compositionally biased region" description="Low complexity" evidence="15">
    <location>
        <begin position="1373"/>
        <end position="1398"/>
    </location>
</feature>
<protein>
    <recommendedName>
        <fullName evidence="17">UBC core domain-containing protein</fullName>
    </recommendedName>
</protein>
<comment type="similarity">
    <text evidence="3">Belongs to the nucleoporin Nup133 family.</text>
</comment>
<evidence type="ECO:0000256" key="5">
    <source>
        <dbReference type="ARBA" id="ARBA00022490"/>
    </source>
</evidence>
<dbReference type="SMART" id="SM00212">
    <property type="entry name" value="UBCc"/>
    <property type="match status" value="1"/>
</dbReference>
<keyword evidence="16" id="KW-1133">Transmembrane helix</keyword>
<dbReference type="Gene3D" id="1.20.58.1380">
    <property type="match status" value="1"/>
</dbReference>
<feature type="transmembrane region" description="Helical" evidence="16">
    <location>
        <begin position="1698"/>
        <end position="1717"/>
    </location>
</feature>
<dbReference type="InterPro" id="IPR016135">
    <property type="entry name" value="UBQ-conjugating_enzyme/RWD"/>
</dbReference>
<dbReference type="GO" id="GO:0004842">
    <property type="term" value="F:ubiquitin-protein transferase activity"/>
    <property type="evidence" value="ECO:0007669"/>
    <property type="project" value="UniProtKB-ARBA"/>
</dbReference>
<keyword evidence="9" id="KW-0509">mRNA transport</keyword>
<comment type="caution">
    <text evidence="18">The sequence shown here is derived from an EMBL/GenBank/DDBJ whole genome shotgun (WGS) entry which is preliminary data.</text>
</comment>
<evidence type="ECO:0000256" key="16">
    <source>
        <dbReference type="SAM" id="Phobius"/>
    </source>
</evidence>
<dbReference type="GO" id="GO:0016973">
    <property type="term" value="P:poly(A)+ mRNA export from nucleus"/>
    <property type="evidence" value="ECO:0007669"/>
    <property type="project" value="TreeGrafter"/>
</dbReference>
<evidence type="ECO:0000313" key="19">
    <source>
        <dbReference type="Proteomes" id="UP001286313"/>
    </source>
</evidence>
<dbReference type="Pfam" id="PF00179">
    <property type="entry name" value="UQ_con"/>
    <property type="match status" value="1"/>
</dbReference>
<dbReference type="PANTHER" id="PTHR13405">
    <property type="entry name" value="NUCLEAR PORE COMPLEX PROTEIN NUP133"/>
    <property type="match status" value="1"/>
</dbReference>
<dbReference type="PROSITE" id="PS50127">
    <property type="entry name" value="UBC_2"/>
    <property type="match status" value="1"/>
</dbReference>
<evidence type="ECO:0000256" key="12">
    <source>
        <dbReference type="ARBA" id="ARBA00022927"/>
    </source>
</evidence>
<evidence type="ECO:0000256" key="10">
    <source>
        <dbReference type="ARBA" id="ARBA00022840"/>
    </source>
</evidence>
<dbReference type="CDD" id="cd23802">
    <property type="entry name" value="UBCc_UBE2Q"/>
    <property type="match status" value="1"/>
</dbReference>
<accession>A0AAE1KM12</accession>
<dbReference type="GO" id="GO:0005524">
    <property type="term" value="F:ATP binding"/>
    <property type="evidence" value="ECO:0007669"/>
    <property type="project" value="UniProtKB-KW"/>
</dbReference>
<evidence type="ECO:0000256" key="8">
    <source>
        <dbReference type="ARBA" id="ARBA00022786"/>
    </source>
</evidence>
<dbReference type="Gene3D" id="1.25.40.700">
    <property type="match status" value="1"/>
</dbReference>
<keyword evidence="13" id="KW-0811">Translocation</keyword>
<feature type="transmembrane region" description="Helical" evidence="16">
    <location>
        <begin position="1329"/>
        <end position="1348"/>
    </location>
</feature>
<evidence type="ECO:0000256" key="1">
    <source>
        <dbReference type="ARBA" id="ARBA00004259"/>
    </source>
</evidence>
<feature type="transmembrane region" description="Helical" evidence="16">
    <location>
        <begin position="1665"/>
        <end position="1686"/>
    </location>
</feature>
<evidence type="ECO:0000256" key="2">
    <source>
        <dbReference type="ARBA" id="ARBA00004496"/>
    </source>
</evidence>
<evidence type="ECO:0000256" key="3">
    <source>
        <dbReference type="ARBA" id="ARBA00005569"/>
    </source>
</evidence>
<keyword evidence="8" id="KW-0833">Ubl conjugation pathway</keyword>